<evidence type="ECO:0000313" key="3">
    <source>
        <dbReference type="Proteomes" id="UP001597221"/>
    </source>
</evidence>
<dbReference type="InterPro" id="IPR024514">
    <property type="entry name" value="DUF3388"/>
</dbReference>
<sequence length="263" mass="30524">MERTEWYLEYENQINRPGLLGDISSLLGMLSINIITINGLENSRRCLLLLSEHDENIKRLESILETVDIIKVLKIRKPKLKDRMAVRHGKYIHTDNDDRKTVRFVRNELGILVDFMAELFKQDGHKLIGVRGMPRVGKTESIVAASVSANKRWLFVSSTMIKQTVRNKLIAGEYNTDNIFIIDGVVSKKRANEEHWRLIREVMHLPAVKVVEHPDIFVQATEYTLDDFDYIIELRSHEDEEITYDSIESQSLSQNSGFNMFDF</sequence>
<gene>
    <name evidence="2" type="ORF">ACFSBH_08820</name>
</gene>
<evidence type="ECO:0000259" key="1">
    <source>
        <dbReference type="PROSITE" id="PS51671"/>
    </source>
</evidence>
<dbReference type="RefSeq" id="WP_251510597.1">
    <property type="nucleotide sequence ID" value="NZ_JAMBON010000001.1"/>
</dbReference>
<accession>A0ABW4HRH3</accession>
<dbReference type="Pfam" id="PF11868">
    <property type="entry name" value="DUF3388"/>
    <property type="match status" value="1"/>
</dbReference>
<dbReference type="PROSITE" id="PS51671">
    <property type="entry name" value="ACT"/>
    <property type="match status" value="1"/>
</dbReference>
<dbReference type="InterPro" id="IPR002912">
    <property type="entry name" value="ACT_dom"/>
</dbReference>
<organism evidence="2 3">
    <name type="scientific">Oceanobacillus luteolus</name>
    <dbReference type="NCBI Taxonomy" id="1274358"/>
    <lineage>
        <taxon>Bacteria</taxon>
        <taxon>Bacillati</taxon>
        <taxon>Bacillota</taxon>
        <taxon>Bacilli</taxon>
        <taxon>Bacillales</taxon>
        <taxon>Bacillaceae</taxon>
        <taxon>Oceanobacillus</taxon>
    </lineage>
</organism>
<name>A0ABW4HRH3_9BACI</name>
<feature type="domain" description="ACT" evidence="1">
    <location>
        <begin position="8"/>
        <end position="83"/>
    </location>
</feature>
<evidence type="ECO:0000313" key="2">
    <source>
        <dbReference type="EMBL" id="MFD1607755.1"/>
    </source>
</evidence>
<dbReference type="InterPro" id="IPR016784">
    <property type="entry name" value="UCP021288_ACT"/>
</dbReference>
<dbReference type="EMBL" id="JBHUDE010000040">
    <property type="protein sequence ID" value="MFD1607755.1"/>
    <property type="molecule type" value="Genomic_DNA"/>
</dbReference>
<reference evidence="3" key="1">
    <citation type="journal article" date="2019" name="Int. J. Syst. Evol. Microbiol.">
        <title>The Global Catalogue of Microorganisms (GCM) 10K type strain sequencing project: providing services to taxonomists for standard genome sequencing and annotation.</title>
        <authorList>
            <consortium name="The Broad Institute Genomics Platform"/>
            <consortium name="The Broad Institute Genome Sequencing Center for Infectious Disease"/>
            <person name="Wu L."/>
            <person name="Ma J."/>
        </authorList>
    </citation>
    <scope>NUCLEOTIDE SEQUENCE [LARGE SCALE GENOMIC DNA]</scope>
    <source>
        <strain evidence="3">CGMCC 1.12376</strain>
    </source>
</reference>
<dbReference type="InterPro" id="IPR045865">
    <property type="entry name" value="ACT-like_dom_sf"/>
</dbReference>
<dbReference type="SUPFAM" id="SSF55021">
    <property type="entry name" value="ACT-like"/>
    <property type="match status" value="1"/>
</dbReference>
<dbReference type="PIRSF" id="PIRSF021288">
    <property type="entry name" value="UCP021288_ACT"/>
    <property type="match status" value="1"/>
</dbReference>
<proteinExistence type="predicted"/>
<keyword evidence="3" id="KW-1185">Reference proteome</keyword>
<comment type="caution">
    <text evidence="2">The sequence shown here is derived from an EMBL/GenBank/DDBJ whole genome shotgun (WGS) entry which is preliminary data.</text>
</comment>
<protein>
    <submittedName>
        <fullName evidence="2">DUF3388 domain-containing protein</fullName>
    </submittedName>
</protein>
<dbReference type="Proteomes" id="UP001597221">
    <property type="component" value="Unassembled WGS sequence"/>
</dbReference>